<accession>U6N083</accession>
<gene>
    <name evidence="1" type="ORF">ENH_00035070</name>
</gene>
<dbReference type="Proteomes" id="UP000030754">
    <property type="component" value="Unassembled WGS sequence"/>
</dbReference>
<dbReference type="RefSeq" id="XP_013435827.1">
    <property type="nucleotide sequence ID" value="XM_013580373.1"/>
</dbReference>
<dbReference type="AlphaFoldDB" id="U6N083"/>
<name>U6N083_9EIME</name>
<dbReference type="GeneID" id="25473671"/>
<protein>
    <submittedName>
        <fullName evidence="1">Uncharacterized protein</fullName>
    </submittedName>
</protein>
<dbReference type="VEuPathDB" id="ToxoDB:ENH_00035070"/>
<reference evidence="1" key="1">
    <citation type="submission" date="2013-10" db="EMBL/GenBank/DDBJ databases">
        <title>Genomic analysis of the causative agents of coccidiosis in chickens.</title>
        <authorList>
            <person name="Reid A.J."/>
            <person name="Blake D."/>
            <person name="Billington K."/>
            <person name="Browne H."/>
            <person name="Dunn M."/>
            <person name="Hung S."/>
            <person name="Kawahara F."/>
            <person name="Miranda-Saavedra D."/>
            <person name="Mourier T."/>
            <person name="Nagra H."/>
            <person name="Otto T.D."/>
            <person name="Rawlings N."/>
            <person name="Sanchez A."/>
            <person name="Sanders M."/>
            <person name="Subramaniam C."/>
            <person name="Tay Y."/>
            <person name="Dear P."/>
            <person name="Doerig C."/>
            <person name="Gruber A."/>
            <person name="Parkinson J."/>
            <person name="Shirley M."/>
            <person name="Wan K.L."/>
            <person name="Berriman M."/>
            <person name="Tomley F."/>
            <person name="Pain A."/>
        </authorList>
    </citation>
    <scope>NUCLEOTIDE SEQUENCE [LARGE SCALE GENOMIC DNA]</scope>
    <source>
        <strain evidence="1">Houghton</strain>
    </source>
</reference>
<dbReference type="EMBL" id="HG724344">
    <property type="protein sequence ID" value="CDJ67360.1"/>
    <property type="molecule type" value="Genomic_DNA"/>
</dbReference>
<evidence type="ECO:0000313" key="2">
    <source>
        <dbReference type="Proteomes" id="UP000030754"/>
    </source>
</evidence>
<keyword evidence="2" id="KW-1185">Reference proteome</keyword>
<sequence>MMYMRQQDDIARTKLEKIRPCGNKLSLGNRM</sequence>
<organism evidence="1 2">
    <name type="scientific">Eimeria necatrix</name>
    <dbReference type="NCBI Taxonomy" id="51315"/>
    <lineage>
        <taxon>Eukaryota</taxon>
        <taxon>Sar</taxon>
        <taxon>Alveolata</taxon>
        <taxon>Apicomplexa</taxon>
        <taxon>Conoidasida</taxon>
        <taxon>Coccidia</taxon>
        <taxon>Eucoccidiorida</taxon>
        <taxon>Eimeriorina</taxon>
        <taxon>Eimeriidae</taxon>
        <taxon>Eimeria</taxon>
    </lineage>
</organism>
<proteinExistence type="predicted"/>
<evidence type="ECO:0000313" key="1">
    <source>
        <dbReference type="EMBL" id="CDJ67360.1"/>
    </source>
</evidence>
<dbReference type="OrthoDB" id="10400040at2759"/>
<reference evidence="1" key="2">
    <citation type="submission" date="2013-10" db="EMBL/GenBank/DDBJ databases">
        <authorList>
            <person name="Aslett M."/>
        </authorList>
    </citation>
    <scope>NUCLEOTIDE SEQUENCE [LARGE SCALE GENOMIC DNA]</scope>
    <source>
        <strain evidence="1">Houghton</strain>
    </source>
</reference>